<feature type="transmembrane region" description="Helical" evidence="1">
    <location>
        <begin position="317"/>
        <end position="334"/>
    </location>
</feature>
<feature type="transmembrane region" description="Helical" evidence="1">
    <location>
        <begin position="293"/>
        <end position="311"/>
    </location>
</feature>
<proteinExistence type="predicted"/>
<keyword evidence="1" id="KW-0812">Transmembrane</keyword>
<dbReference type="AlphaFoldDB" id="I4FMY2"/>
<name>I4FMY2_MICAE</name>
<feature type="transmembrane region" description="Helical" evidence="1">
    <location>
        <begin position="171"/>
        <end position="188"/>
    </location>
</feature>
<evidence type="ECO:0000313" key="3">
    <source>
        <dbReference type="Proteomes" id="UP000003172"/>
    </source>
</evidence>
<evidence type="ECO:0000313" key="2">
    <source>
        <dbReference type="EMBL" id="CCH97007.1"/>
    </source>
</evidence>
<comment type="caution">
    <text evidence="2">The sequence shown here is derived from an EMBL/GenBank/DDBJ whole genome shotgun (WGS) entry which is preliminary data.</text>
</comment>
<dbReference type="HOGENOM" id="CLU_645305_0_0_3"/>
<evidence type="ECO:0000256" key="1">
    <source>
        <dbReference type="SAM" id="Phobius"/>
    </source>
</evidence>
<gene>
    <name evidence="2" type="ORF">MICAB_2850004</name>
</gene>
<dbReference type="EMBL" id="CAII01000207">
    <property type="protein sequence ID" value="CCH97007.1"/>
    <property type="molecule type" value="Genomic_DNA"/>
</dbReference>
<feature type="transmembrane region" description="Helical" evidence="1">
    <location>
        <begin position="48"/>
        <end position="67"/>
    </location>
</feature>
<keyword evidence="1" id="KW-0472">Membrane</keyword>
<feature type="transmembrane region" description="Helical" evidence="1">
    <location>
        <begin position="341"/>
        <end position="360"/>
    </location>
</feature>
<accession>I4FMY2</accession>
<organism evidence="2 3">
    <name type="scientific">Microcystis aeruginosa PCC 9717</name>
    <dbReference type="NCBI Taxonomy" id="1160286"/>
    <lineage>
        <taxon>Bacteria</taxon>
        <taxon>Bacillati</taxon>
        <taxon>Cyanobacteriota</taxon>
        <taxon>Cyanophyceae</taxon>
        <taxon>Oscillatoriophycideae</taxon>
        <taxon>Chroococcales</taxon>
        <taxon>Microcystaceae</taxon>
        <taxon>Microcystis</taxon>
    </lineage>
</organism>
<feature type="transmembrane region" description="Helical" evidence="1">
    <location>
        <begin position="208"/>
        <end position="231"/>
    </location>
</feature>
<sequence>MLETKTIETDKKNKAIKLIMKGLSIQWLPLITIVVLSKAKIIPDKSPLLGVLAFIVLGLLIYGYFPFVKGCSRYIQSKGYSPSWGIVGLLSFVGLFLLSAITPKNTVISSEDLSEEQSTTTPFEKINLVEIFLFYSIGLLYTMVICAMPLFKLNNWDYTGFFNETSGQRTIFFAFYIFLWLLLVIRDLKIADFKLKDFIPNLKISWRIITEIAIIYTTFSISLGRLIYYSFSLILPDHFSLILPDHMEKIINQYNPQDFGMFLLDFLIDILITYPFHIFLFQGILLQKISLKVGNKKAILVILLIFFILWLPRFEPNFLVSLFYILILSILLFKTANLLDIFVFGAITTLMSNMLWFIFYDQKFNFPYISILEYRKINEPFLVLYSILSVISCIFLVKFVRNNFPKENDKIPYLKNREKLLSQHF</sequence>
<dbReference type="Proteomes" id="UP000003172">
    <property type="component" value="Unassembled WGS sequence"/>
</dbReference>
<feature type="transmembrane region" description="Helical" evidence="1">
    <location>
        <begin position="18"/>
        <end position="36"/>
    </location>
</feature>
<protein>
    <submittedName>
        <fullName evidence="2">Acetyl-coenzyme A synthetase</fullName>
    </submittedName>
</protein>
<feature type="transmembrane region" description="Helical" evidence="1">
    <location>
        <begin position="259"/>
        <end position="281"/>
    </location>
</feature>
<feature type="transmembrane region" description="Helical" evidence="1">
    <location>
        <begin position="79"/>
        <end position="101"/>
    </location>
</feature>
<feature type="transmembrane region" description="Helical" evidence="1">
    <location>
        <begin position="132"/>
        <end position="151"/>
    </location>
</feature>
<keyword evidence="1" id="KW-1133">Transmembrane helix</keyword>
<reference evidence="2 3" key="1">
    <citation type="submission" date="2012-04" db="EMBL/GenBank/DDBJ databases">
        <authorList>
            <person name="Genoscope - CEA"/>
        </authorList>
    </citation>
    <scope>NUCLEOTIDE SEQUENCE [LARGE SCALE GENOMIC DNA]</scope>
    <source>
        <strain evidence="2 3">9717</strain>
    </source>
</reference>
<feature type="transmembrane region" description="Helical" evidence="1">
    <location>
        <begin position="380"/>
        <end position="400"/>
    </location>
</feature>